<gene>
    <name evidence="2" type="ORF">HMPREF3208_00419</name>
</gene>
<feature type="transmembrane region" description="Helical" evidence="1">
    <location>
        <begin position="220"/>
        <end position="238"/>
    </location>
</feature>
<feature type="transmembrane region" description="Helical" evidence="1">
    <location>
        <begin position="48"/>
        <end position="67"/>
    </location>
</feature>
<reference evidence="2 3" key="1">
    <citation type="submission" date="2016-01" db="EMBL/GenBank/DDBJ databases">
        <authorList>
            <person name="Oliw E.H."/>
        </authorList>
    </citation>
    <scope>NUCLEOTIDE SEQUENCE [LARGE SCALE GENOMIC DNA]</scope>
    <source>
        <strain evidence="2 3">PSS_7772B</strain>
    </source>
</reference>
<dbReference type="PATRIC" id="fig|2702.100.peg.399"/>
<sequence>MKKLKELKENCTWNRTHTVALVAVIVSLIFYLTVLASAPYALVHSSHLSVSVACGPAVLLVVIFLVIQSLFAMLRSRSLTLPIITSILSVLCGVLFDIFLAFYPYVGSKLSSGLLVLALLAIAFGGIIGTWVGYAFGYYVLDAVKEYCLRKTDFMKEDSWISKHKILAGCWFALVIGYIASTVLVLLSEGIGIMISLMIFPFLLMAGVCVCAGMAGKGGWIVVLVGIIYDALLVYFAVPLHLLGLPCGSKNVAENVCFSLGSISLRFFYLDASYFLNAMLPTLVISVLGFAITRGILLLRKSRN</sequence>
<accession>A0A133P0V8</accession>
<evidence type="ECO:0000313" key="3">
    <source>
        <dbReference type="Proteomes" id="UP000070687"/>
    </source>
</evidence>
<dbReference type="OrthoDB" id="3243144at2"/>
<proteinExistence type="predicted"/>
<feature type="transmembrane region" description="Helical" evidence="1">
    <location>
        <begin position="166"/>
        <end position="187"/>
    </location>
</feature>
<organism evidence="2 3">
    <name type="scientific">Gardnerella vaginalis</name>
    <dbReference type="NCBI Taxonomy" id="2702"/>
    <lineage>
        <taxon>Bacteria</taxon>
        <taxon>Bacillati</taxon>
        <taxon>Actinomycetota</taxon>
        <taxon>Actinomycetes</taxon>
        <taxon>Bifidobacteriales</taxon>
        <taxon>Bifidobacteriaceae</taxon>
        <taxon>Gardnerella</taxon>
    </lineage>
</organism>
<keyword evidence="1" id="KW-0472">Membrane</keyword>
<feature type="transmembrane region" description="Helical" evidence="1">
    <location>
        <begin position="79"/>
        <end position="103"/>
    </location>
</feature>
<feature type="transmembrane region" description="Helical" evidence="1">
    <location>
        <begin position="20"/>
        <end position="42"/>
    </location>
</feature>
<name>A0A133P0V8_GARVA</name>
<feature type="transmembrane region" description="Helical" evidence="1">
    <location>
        <begin position="274"/>
        <end position="299"/>
    </location>
</feature>
<dbReference type="Proteomes" id="UP000070687">
    <property type="component" value="Unassembled WGS sequence"/>
</dbReference>
<dbReference type="AlphaFoldDB" id="A0A133P0V8"/>
<keyword evidence="1" id="KW-1133">Transmembrane helix</keyword>
<dbReference type="RefSeq" id="WP_064346954.1">
    <property type="nucleotide sequence ID" value="NZ_KQ956845.1"/>
</dbReference>
<keyword evidence="1" id="KW-0812">Transmembrane</keyword>
<feature type="transmembrane region" description="Helical" evidence="1">
    <location>
        <begin position="193"/>
        <end position="213"/>
    </location>
</feature>
<evidence type="ECO:0000256" key="1">
    <source>
        <dbReference type="SAM" id="Phobius"/>
    </source>
</evidence>
<feature type="transmembrane region" description="Helical" evidence="1">
    <location>
        <begin position="115"/>
        <end position="141"/>
    </location>
</feature>
<protein>
    <submittedName>
        <fullName evidence="2">Uncharacterized protein</fullName>
    </submittedName>
</protein>
<evidence type="ECO:0000313" key="2">
    <source>
        <dbReference type="EMBL" id="KXA22170.1"/>
    </source>
</evidence>
<comment type="caution">
    <text evidence="2">The sequence shown here is derived from an EMBL/GenBank/DDBJ whole genome shotgun (WGS) entry which is preliminary data.</text>
</comment>
<dbReference type="EMBL" id="LRQB01000022">
    <property type="protein sequence ID" value="KXA22170.1"/>
    <property type="molecule type" value="Genomic_DNA"/>
</dbReference>